<feature type="transmembrane region" description="Helical" evidence="12">
    <location>
        <begin position="147"/>
        <end position="169"/>
    </location>
</feature>
<comment type="similarity">
    <text evidence="2 11">Belongs to the sodium:solute symporter (SSF) (TC 2.A.21) family.</text>
</comment>
<organism evidence="15">
    <name type="scientific">Thelazia callipaeda</name>
    <name type="common">Oriental eyeworm</name>
    <name type="synonym">Parasitic nematode</name>
    <dbReference type="NCBI Taxonomy" id="103827"/>
    <lineage>
        <taxon>Eukaryota</taxon>
        <taxon>Metazoa</taxon>
        <taxon>Ecdysozoa</taxon>
        <taxon>Nematoda</taxon>
        <taxon>Chromadorea</taxon>
        <taxon>Rhabditida</taxon>
        <taxon>Spirurina</taxon>
        <taxon>Spiruromorpha</taxon>
        <taxon>Thelazioidea</taxon>
        <taxon>Thelaziidae</taxon>
        <taxon>Thelazia</taxon>
    </lineage>
</organism>
<evidence type="ECO:0000256" key="9">
    <source>
        <dbReference type="ARBA" id="ARBA00023136"/>
    </source>
</evidence>
<evidence type="ECO:0000313" key="13">
    <source>
        <dbReference type="EMBL" id="VDN08343.1"/>
    </source>
</evidence>
<dbReference type="InterPro" id="IPR001734">
    <property type="entry name" value="Na/solute_symporter"/>
</dbReference>
<dbReference type="GO" id="GO:0006814">
    <property type="term" value="P:sodium ion transport"/>
    <property type="evidence" value="ECO:0007669"/>
    <property type="project" value="UniProtKB-KW"/>
</dbReference>
<feature type="transmembrane region" description="Helical" evidence="12">
    <location>
        <begin position="86"/>
        <end position="106"/>
    </location>
</feature>
<keyword evidence="10" id="KW-0739">Sodium transport</keyword>
<evidence type="ECO:0000256" key="6">
    <source>
        <dbReference type="ARBA" id="ARBA00022989"/>
    </source>
</evidence>
<dbReference type="InterPro" id="IPR051163">
    <property type="entry name" value="Sodium:Solute_Symporter_SSF"/>
</dbReference>
<feature type="transmembrane region" description="Helical" evidence="12">
    <location>
        <begin position="12"/>
        <end position="34"/>
    </location>
</feature>
<dbReference type="GO" id="GO:0015293">
    <property type="term" value="F:symporter activity"/>
    <property type="evidence" value="ECO:0007669"/>
    <property type="project" value="TreeGrafter"/>
</dbReference>
<dbReference type="Gene3D" id="1.20.1730.10">
    <property type="entry name" value="Sodium/glucose cotransporter"/>
    <property type="match status" value="1"/>
</dbReference>
<dbReference type="PANTHER" id="PTHR42985">
    <property type="entry name" value="SODIUM-COUPLED MONOCARBOXYLATE TRANSPORTER"/>
    <property type="match status" value="1"/>
</dbReference>
<reference evidence="13 14" key="2">
    <citation type="submission" date="2018-11" db="EMBL/GenBank/DDBJ databases">
        <authorList>
            <consortium name="Pathogen Informatics"/>
        </authorList>
    </citation>
    <scope>NUCLEOTIDE SEQUENCE [LARGE SCALE GENOMIC DNA]</scope>
</reference>
<feature type="transmembrane region" description="Helical" evidence="12">
    <location>
        <begin position="470"/>
        <end position="488"/>
    </location>
</feature>
<feature type="transmembrane region" description="Helical" evidence="12">
    <location>
        <begin position="296"/>
        <end position="321"/>
    </location>
</feature>
<feature type="transmembrane region" description="Helical" evidence="12">
    <location>
        <begin position="342"/>
        <end position="361"/>
    </location>
</feature>
<keyword evidence="9 12" id="KW-0472">Membrane</keyword>
<keyword evidence="6 12" id="KW-1133">Transmembrane helix</keyword>
<dbReference type="OrthoDB" id="6132759at2759"/>
<proteinExistence type="inferred from homology"/>
<keyword evidence="7" id="KW-0915">Sodium</keyword>
<sequence length="496" mass="55036">MTSFQCVYINNSFIGMFGISFCGFTAWISCRGMLFLSKIYYQGTMLFWYGPMYFVAFPIVAFCFLPKLYSLKLTSIYEYLDIRFNFACRFLASITFCIQILLYISVALYAPALALSTIISIPLTVSIILTACLAALYVILGGAKASIYTSALQMILIITSMIVIFSVSLHQSGLHDVLKTAAAGGRLQLFDLRIDPRIRHSVWSLVIGGTGNILCLFAANQLTVQRYMAMGSLRSAQWVIILNIPFNFLILMTYIGAGLVMYRKYFGCNPLLQSKDQLLPRFVIDELSVIPGLVGLFAASVYSASLSTLSASYSALTAVFIEDVIKQFRIKIQKLGPMKPNICILLARYLRMFFMLFNLVLDLLSLYLKDISFMIFGIAGGPVLSAFSLGMFCPRIKGKAAFTAQLVSTVFCIFVAVGAVVSHVKPVALPVDNTCAESSSNMTFISKSEYGMVEPLHSDSWLIQLFRISYQYYSICSLVIAVVVAHVIQFSSGTFF</sequence>
<evidence type="ECO:0000256" key="1">
    <source>
        <dbReference type="ARBA" id="ARBA00004651"/>
    </source>
</evidence>
<evidence type="ECO:0000256" key="10">
    <source>
        <dbReference type="ARBA" id="ARBA00023201"/>
    </source>
</evidence>
<evidence type="ECO:0000256" key="11">
    <source>
        <dbReference type="RuleBase" id="RU362091"/>
    </source>
</evidence>
<keyword evidence="14" id="KW-1185">Reference proteome</keyword>
<dbReference type="GO" id="GO:0005886">
    <property type="term" value="C:plasma membrane"/>
    <property type="evidence" value="ECO:0007669"/>
    <property type="project" value="UniProtKB-SubCell"/>
</dbReference>
<evidence type="ECO:0000256" key="7">
    <source>
        <dbReference type="ARBA" id="ARBA00023053"/>
    </source>
</evidence>
<evidence type="ECO:0000256" key="5">
    <source>
        <dbReference type="ARBA" id="ARBA00022692"/>
    </source>
</evidence>
<evidence type="ECO:0000256" key="4">
    <source>
        <dbReference type="ARBA" id="ARBA00022475"/>
    </source>
</evidence>
<feature type="transmembrane region" description="Helical" evidence="12">
    <location>
        <begin position="201"/>
        <end position="219"/>
    </location>
</feature>
<keyword evidence="5 12" id="KW-0812">Transmembrane</keyword>
<dbReference type="OMA" id="LRFNRYV"/>
<feature type="transmembrane region" description="Helical" evidence="12">
    <location>
        <begin position="112"/>
        <end position="140"/>
    </location>
</feature>
<dbReference type="STRING" id="103827.A0A0N5DBT3"/>
<dbReference type="WBParaSite" id="TCLT_0001065001-mRNA-1">
    <property type="protein sequence ID" value="TCLT_0001065001-mRNA-1"/>
    <property type="gene ID" value="TCLT_0001065001"/>
</dbReference>
<accession>A0A0N5DBT3</accession>
<keyword evidence="8" id="KW-0406">Ion transport</keyword>
<dbReference type="InterPro" id="IPR038377">
    <property type="entry name" value="Na/Glc_symporter_sf"/>
</dbReference>
<feature type="transmembrane region" description="Helical" evidence="12">
    <location>
        <begin position="240"/>
        <end position="262"/>
    </location>
</feature>
<evidence type="ECO:0000256" key="3">
    <source>
        <dbReference type="ARBA" id="ARBA00022448"/>
    </source>
</evidence>
<reference evidence="15" key="1">
    <citation type="submission" date="2017-02" db="UniProtKB">
        <authorList>
            <consortium name="WormBaseParasite"/>
        </authorList>
    </citation>
    <scope>IDENTIFICATION</scope>
</reference>
<feature type="transmembrane region" description="Helical" evidence="12">
    <location>
        <begin position="400"/>
        <end position="421"/>
    </location>
</feature>
<keyword evidence="3" id="KW-0813">Transport</keyword>
<dbReference type="AlphaFoldDB" id="A0A0N5DBT3"/>
<feature type="transmembrane region" description="Helical" evidence="12">
    <location>
        <begin position="46"/>
        <end position="65"/>
    </location>
</feature>
<dbReference type="Pfam" id="PF00474">
    <property type="entry name" value="SSF"/>
    <property type="match status" value="1"/>
</dbReference>
<dbReference type="EMBL" id="UYYF01005225">
    <property type="protein sequence ID" value="VDN08343.1"/>
    <property type="molecule type" value="Genomic_DNA"/>
</dbReference>
<dbReference type="PANTHER" id="PTHR42985:SF2">
    <property type="entry name" value="SODIUM-DEPENDENT MULTIVITAMIN TRANSPORTER"/>
    <property type="match status" value="1"/>
</dbReference>
<evidence type="ECO:0000256" key="12">
    <source>
        <dbReference type="SAM" id="Phobius"/>
    </source>
</evidence>
<comment type="subcellular location">
    <subcellularLocation>
        <location evidence="1">Cell membrane</location>
        <topology evidence="1">Multi-pass membrane protein</topology>
    </subcellularLocation>
</comment>
<name>A0A0N5DBT3_THECL</name>
<dbReference type="Proteomes" id="UP000276776">
    <property type="component" value="Unassembled WGS sequence"/>
</dbReference>
<feature type="transmembrane region" description="Helical" evidence="12">
    <location>
        <begin position="373"/>
        <end position="393"/>
    </location>
</feature>
<dbReference type="PROSITE" id="PS50283">
    <property type="entry name" value="NA_SOLUT_SYMP_3"/>
    <property type="match status" value="1"/>
</dbReference>
<protein>
    <submittedName>
        <fullName evidence="15">Sodium/solute symporter</fullName>
    </submittedName>
</protein>
<evidence type="ECO:0000313" key="15">
    <source>
        <dbReference type="WBParaSite" id="TCLT_0001065001-mRNA-1"/>
    </source>
</evidence>
<keyword evidence="4" id="KW-1003">Cell membrane</keyword>
<evidence type="ECO:0000256" key="2">
    <source>
        <dbReference type="ARBA" id="ARBA00006434"/>
    </source>
</evidence>
<gene>
    <name evidence="13" type="ORF">TCLT_LOCUS10634</name>
</gene>
<evidence type="ECO:0000313" key="14">
    <source>
        <dbReference type="Proteomes" id="UP000276776"/>
    </source>
</evidence>
<evidence type="ECO:0000256" key="8">
    <source>
        <dbReference type="ARBA" id="ARBA00023065"/>
    </source>
</evidence>